<feature type="compositionally biased region" description="Low complexity" evidence="1">
    <location>
        <begin position="227"/>
        <end position="240"/>
    </location>
</feature>
<proteinExistence type="predicted"/>
<comment type="caution">
    <text evidence="2">The sequence shown here is derived from an EMBL/GenBank/DDBJ whole genome shotgun (WGS) entry which is preliminary data.</text>
</comment>
<evidence type="ECO:0000256" key="1">
    <source>
        <dbReference type="SAM" id="MobiDB-lite"/>
    </source>
</evidence>
<gene>
    <name evidence="2" type="ORF">LCGC14_2954560</name>
</gene>
<feature type="compositionally biased region" description="Basic and acidic residues" evidence="1">
    <location>
        <begin position="217"/>
        <end position="226"/>
    </location>
</feature>
<dbReference type="EMBL" id="LAZR01059637">
    <property type="protein sequence ID" value="KKK67390.1"/>
    <property type="molecule type" value="Genomic_DNA"/>
</dbReference>
<accession>A0A0F8Y1G9</accession>
<evidence type="ECO:0000313" key="2">
    <source>
        <dbReference type="EMBL" id="KKK67390.1"/>
    </source>
</evidence>
<protein>
    <submittedName>
        <fullName evidence="2">Uncharacterized protein</fullName>
    </submittedName>
</protein>
<feature type="non-terminal residue" evidence="2">
    <location>
        <position position="1"/>
    </location>
</feature>
<dbReference type="AlphaFoldDB" id="A0A0F8Y1G9"/>
<feature type="region of interest" description="Disordered" evidence="1">
    <location>
        <begin position="202"/>
        <end position="247"/>
    </location>
</feature>
<organism evidence="2">
    <name type="scientific">marine sediment metagenome</name>
    <dbReference type="NCBI Taxonomy" id="412755"/>
    <lineage>
        <taxon>unclassified sequences</taxon>
        <taxon>metagenomes</taxon>
        <taxon>ecological metagenomes</taxon>
    </lineage>
</organism>
<name>A0A0F8Y1G9_9ZZZZ</name>
<reference evidence="2" key="1">
    <citation type="journal article" date="2015" name="Nature">
        <title>Complex archaea that bridge the gap between prokaryotes and eukaryotes.</title>
        <authorList>
            <person name="Spang A."/>
            <person name="Saw J.H."/>
            <person name="Jorgensen S.L."/>
            <person name="Zaremba-Niedzwiedzka K."/>
            <person name="Martijn J."/>
            <person name="Lind A.E."/>
            <person name="van Eijk R."/>
            <person name="Schleper C."/>
            <person name="Guy L."/>
            <person name="Ettema T.J."/>
        </authorList>
    </citation>
    <scope>NUCLEOTIDE SEQUENCE</scope>
</reference>
<sequence>VNEFEWRGQGGLTLTATPKAALAIGDWIVFGLLFEVFHMVCNVASADCTAAPFGTNTAQAIKLTDLGSLTTATGDMGGNGTTLVDMTFYSASTTIGWACAFLCYVRTGVVLDEITVPASCLSFLGQTCSFNFVGTCLEFDPTLCIECYPLDQQLPLRVKFGPNPVLTITPTPDAPYQWNPGGPVVPHLAAWVPRTDRRYGTRDRAVRVNARSPDYADGQRPRRESSTDAAARPAARPTDAAGKRRWM</sequence>